<dbReference type="CDD" id="cd06170">
    <property type="entry name" value="LuxR_C_like"/>
    <property type="match status" value="1"/>
</dbReference>
<protein>
    <submittedName>
        <fullName evidence="6">DNA-binding response regulator</fullName>
    </submittedName>
</protein>
<feature type="domain" description="Response regulatory" evidence="5">
    <location>
        <begin position="3"/>
        <end position="119"/>
    </location>
</feature>
<proteinExistence type="predicted"/>
<name>A0A2S9WTM3_9FLAO</name>
<dbReference type="SMART" id="SM00421">
    <property type="entry name" value="HTH_LUXR"/>
    <property type="match status" value="1"/>
</dbReference>
<dbReference type="Gene3D" id="3.40.50.2300">
    <property type="match status" value="1"/>
</dbReference>
<evidence type="ECO:0000313" key="7">
    <source>
        <dbReference type="Proteomes" id="UP000239532"/>
    </source>
</evidence>
<sequence length="208" mass="23210">MIQLIIVEDHESLIDGLKLLFANDPDIEVVATAQDGVELIKLMEHKKAHVILTDISMPRMNGVEVCTKVKEINSSIKVIAFTMFDDDQAVRDMINAGADGYILKIRPLSVVREAIMSVMQGNTYMDSAITIMPSTYTSSSHAEDILSSTEREILKLIAAGHQSSQIAEIRHCAVGTVHKHRKNMIQKLGLQGKGELMRYALQKHNHYK</sequence>
<feature type="modified residue" description="4-aspartylphosphate" evidence="3">
    <location>
        <position position="54"/>
    </location>
</feature>
<evidence type="ECO:0000259" key="5">
    <source>
        <dbReference type="PROSITE" id="PS50110"/>
    </source>
</evidence>
<reference evidence="6 7" key="1">
    <citation type="submission" date="2016-11" db="EMBL/GenBank/DDBJ databases">
        <title>Trade-off between light-utilization and light-protection in marine flavobacteria.</title>
        <authorList>
            <person name="Kumagai Y."/>
        </authorList>
    </citation>
    <scope>NUCLEOTIDE SEQUENCE [LARGE SCALE GENOMIC DNA]</scope>
    <source>
        <strain evidence="6 7">JCM 17109</strain>
    </source>
</reference>
<dbReference type="PANTHER" id="PTHR43214:SF43">
    <property type="entry name" value="TWO-COMPONENT RESPONSE REGULATOR"/>
    <property type="match status" value="1"/>
</dbReference>
<dbReference type="PANTHER" id="PTHR43214">
    <property type="entry name" value="TWO-COMPONENT RESPONSE REGULATOR"/>
    <property type="match status" value="1"/>
</dbReference>
<dbReference type="PROSITE" id="PS50110">
    <property type="entry name" value="RESPONSE_REGULATORY"/>
    <property type="match status" value="1"/>
</dbReference>
<feature type="domain" description="HTH luxR-type" evidence="4">
    <location>
        <begin position="139"/>
        <end position="204"/>
    </location>
</feature>
<dbReference type="AlphaFoldDB" id="A0A2S9WTM3"/>
<evidence type="ECO:0000256" key="2">
    <source>
        <dbReference type="ARBA" id="ARBA00023125"/>
    </source>
</evidence>
<dbReference type="InterPro" id="IPR011006">
    <property type="entry name" value="CheY-like_superfamily"/>
</dbReference>
<dbReference type="GO" id="GO:0003677">
    <property type="term" value="F:DNA binding"/>
    <property type="evidence" value="ECO:0007669"/>
    <property type="project" value="UniProtKB-KW"/>
</dbReference>
<keyword evidence="7" id="KW-1185">Reference proteome</keyword>
<keyword evidence="1 3" id="KW-0597">Phosphoprotein</keyword>
<keyword evidence="2 6" id="KW-0238">DNA-binding</keyword>
<evidence type="ECO:0000313" key="6">
    <source>
        <dbReference type="EMBL" id="PRP66831.1"/>
    </source>
</evidence>
<dbReference type="SUPFAM" id="SSF46894">
    <property type="entry name" value="C-terminal effector domain of the bipartite response regulators"/>
    <property type="match status" value="1"/>
</dbReference>
<comment type="caution">
    <text evidence="6">The sequence shown here is derived from an EMBL/GenBank/DDBJ whole genome shotgun (WGS) entry which is preliminary data.</text>
</comment>
<dbReference type="GO" id="GO:0000160">
    <property type="term" value="P:phosphorelay signal transduction system"/>
    <property type="evidence" value="ECO:0007669"/>
    <property type="project" value="InterPro"/>
</dbReference>
<dbReference type="InterPro" id="IPR016032">
    <property type="entry name" value="Sig_transdc_resp-reg_C-effctor"/>
</dbReference>
<dbReference type="RefSeq" id="WP_105982618.1">
    <property type="nucleotide sequence ID" value="NZ_MQUC01000003.1"/>
</dbReference>
<dbReference type="InterPro" id="IPR039420">
    <property type="entry name" value="WalR-like"/>
</dbReference>
<dbReference type="PROSITE" id="PS50043">
    <property type="entry name" value="HTH_LUXR_2"/>
    <property type="match status" value="1"/>
</dbReference>
<dbReference type="EMBL" id="MQUC01000003">
    <property type="protein sequence ID" value="PRP66831.1"/>
    <property type="molecule type" value="Genomic_DNA"/>
</dbReference>
<evidence type="ECO:0000259" key="4">
    <source>
        <dbReference type="PROSITE" id="PS50043"/>
    </source>
</evidence>
<dbReference type="Proteomes" id="UP000239532">
    <property type="component" value="Unassembled WGS sequence"/>
</dbReference>
<dbReference type="GO" id="GO:0006355">
    <property type="term" value="P:regulation of DNA-templated transcription"/>
    <property type="evidence" value="ECO:0007669"/>
    <property type="project" value="InterPro"/>
</dbReference>
<dbReference type="OrthoDB" id="9795108at2"/>
<organism evidence="6 7">
    <name type="scientific">Nonlabens agnitus</name>
    <dbReference type="NCBI Taxonomy" id="870484"/>
    <lineage>
        <taxon>Bacteria</taxon>
        <taxon>Pseudomonadati</taxon>
        <taxon>Bacteroidota</taxon>
        <taxon>Flavobacteriia</taxon>
        <taxon>Flavobacteriales</taxon>
        <taxon>Flavobacteriaceae</taxon>
        <taxon>Nonlabens</taxon>
    </lineage>
</organism>
<accession>A0A2S9WTM3</accession>
<dbReference type="InterPro" id="IPR058245">
    <property type="entry name" value="NreC/VraR/RcsB-like_REC"/>
</dbReference>
<gene>
    <name evidence="6" type="ORF">BST86_06795</name>
</gene>
<dbReference type="Pfam" id="PF00196">
    <property type="entry name" value="GerE"/>
    <property type="match status" value="1"/>
</dbReference>
<dbReference type="SUPFAM" id="SSF52172">
    <property type="entry name" value="CheY-like"/>
    <property type="match status" value="1"/>
</dbReference>
<dbReference type="SMART" id="SM00448">
    <property type="entry name" value="REC"/>
    <property type="match status" value="1"/>
</dbReference>
<dbReference type="InterPro" id="IPR001789">
    <property type="entry name" value="Sig_transdc_resp-reg_receiver"/>
</dbReference>
<dbReference type="InterPro" id="IPR000792">
    <property type="entry name" value="Tscrpt_reg_LuxR_C"/>
</dbReference>
<evidence type="ECO:0000256" key="1">
    <source>
        <dbReference type="ARBA" id="ARBA00022553"/>
    </source>
</evidence>
<dbReference type="CDD" id="cd17535">
    <property type="entry name" value="REC_NarL-like"/>
    <property type="match status" value="1"/>
</dbReference>
<dbReference type="Pfam" id="PF00072">
    <property type="entry name" value="Response_reg"/>
    <property type="match status" value="1"/>
</dbReference>
<evidence type="ECO:0000256" key="3">
    <source>
        <dbReference type="PROSITE-ProRule" id="PRU00169"/>
    </source>
</evidence>
<dbReference type="PRINTS" id="PR00038">
    <property type="entry name" value="HTHLUXR"/>
</dbReference>